<reference evidence="2 3" key="1">
    <citation type="submission" date="2024-04" db="EMBL/GenBank/DDBJ databases">
        <authorList>
            <person name="Fracassetti M."/>
        </authorList>
    </citation>
    <scope>NUCLEOTIDE SEQUENCE [LARGE SCALE GENOMIC DNA]</scope>
</reference>
<feature type="compositionally biased region" description="Basic and acidic residues" evidence="1">
    <location>
        <begin position="40"/>
        <end position="54"/>
    </location>
</feature>
<dbReference type="EMBL" id="OZ034820">
    <property type="protein sequence ID" value="CAL1400373.1"/>
    <property type="molecule type" value="Genomic_DNA"/>
</dbReference>
<evidence type="ECO:0000313" key="3">
    <source>
        <dbReference type="Proteomes" id="UP001497516"/>
    </source>
</evidence>
<sequence>MDMEKEFRTFRDDIDAAVKSIIEVVKATRVDALSMENFAEVKKDDQKDDAEKVKASTSDLLSMEQPTRREEDNQKDEVEKPSKPIPPTFKCVKTQGLGVKISEDAKAKIRDGLSYDRYSESPSVKVAKMVPCKQVKAYKVEKFILLSDESVAPTDGCAKTGKVLHLI</sequence>
<name>A0AAV2FRY2_9ROSI</name>
<dbReference type="AlphaFoldDB" id="A0AAV2FRY2"/>
<feature type="region of interest" description="Disordered" evidence="1">
    <location>
        <begin position="40"/>
        <end position="87"/>
    </location>
</feature>
<evidence type="ECO:0000256" key="1">
    <source>
        <dbReference type="SAM" id="MobiDB-lite"/>
    </source>
</evidence>
<keyword evidence="3" id="KW-1185">Reference proteome</keyword>
<accession>A0AAV2FRY2</accession>
<proteinExistence type="predicted"/>
<organism evidence="2 3">
    <name type="scientific">Linum trigynum</name>
    <dbReference type="NCBI Taxonomy" id="586398"/>
    <lineage>
        <taxon>Eukaryota</taxon>
        <taxon>Viridiplantae</taxon>
        <taxon>Streptophyta</taxon>
        <taxon>Embryophyta</taxon>
        <taxon>Tracheophyta</taxon>
        <taxon>Spermatophyta</taxon>
        <taxon>Magnoliopsida</taxon>
        <taxon>eudicotyledons</taxon>
        <taxon>Gunneridae</taxon>
        <taxon>Pentapetalae</taxon>
        <taxon>rosids</taxon>
        <taxon>fabids</taxon>
        <taxon>Malpighiales</taxon>
        <taxon>Linaceae</taxon>
        <taxon>Linum</taxon>
    </lineage>
</organism>
<protein>
    <submittedName>
        <fullName evidence="2">Uncharacterized protein</fullName>
    </submittedName>
</protein>
<evidence type="ECO:0000313" key="2">
    <source>
        <dbReference type="EMBL" id="CAL1400373.1"/>
    </source>
</evidence>
<feature type="compositionally biased region" description="Basic and acidic residues" evidence="1">
    <location>
        <begin position="66"/>
        <end position="82"/>
    </location>
</feature>
<gene>
    <name evidence="2" type="ORF">LTRI10_LOCUS40507</name>
</gene>
<dbReference type="Proteomes" id="UP001497516">
    <property type="component" value="Chromosome 7"/>
</dbReference>